<organism evidence="1">
    <name type="scientific">Xenorhabdus bovienii str. puntauvense</name>
    <dbReference type="NCBI Taxonomy" id="1398201"/>
    <lineage>
        <taxon>Bacteria</taxon>
        <taxon>Pseudomonadati</taxon>
        <taxon>Pseudomonadota</taxon>
        <taxon>Gammaproteobacteria</taxon>
        <taxon>Enterobacterales</taxon>
        <taxon>Morganellaceae</taxon>
        <taxon>Xenorhabdus</taxon>
    </lineage>
</organism>
<protein>
    <submittedName>
        <fullName evidence="1">Uncharacterized protein</fullName>
    </submittedName>
</protein>
<dbReference type="Proteomes" id="UP000028511">
    <property type="component" value="Unassembled WGS sequence"/>
</dbReference>
<sequence>MMKNNYQLITKSYLMGIVIYLKRYF</sequence>
<proteinExistence type="predicted"/>
<dbReference type="AlphaFoldDB" id="A0A077N0L9"/>
<name>A0A077N0L9_XENBV</name>
<evidence type="ECO:0000313" key="1">
    <source>
        <dbReference type="EMBL" id="CDG95626.1"/>
    </source>
</evidence>
<accession>A0A077N0L9</accession>
<comment type="caution">
    <text evidence="1">The sequence shown here is derived from an EMBL/GenBank/DDBJ whole genome shotgun (WGS) entry which is preliminary data.</text>
</comment>
<dbReference type="HOGENOM" id="CLU_221818_0_0_6"/>
<gene>
    <name evidence="1" type="ORF">XBP1_1450029</name>
</gene>
<dbReference type="EMBL" id="CBSW010000052">
    <property type="protein sequence ID" value="CDG95626.1"/>
    <property type="molecule type" value="Genomic_DNA"/>
</dbReference>
<reference evidence="1" key="1">
    <citation type="submission" date="2013-07" db="EMBL/GenBank/DDBJ databases">
        <title>Sub-species coevolution in mutualistic symbiosis.</title>
        <authorList>
            <person name="Murfin K."/>
            <person name="Klassen J."/>
            <person name="Lee M."/>
            <person name="Forst S."/>
            <person name="Stock P."/>
            <person name="Goodrich-Blair H."/>
        </authorList>
    </citation>
    <scope>NUCLEOTIDE SEQUENCE [LARGE SCALE GENOMIC DNA]</scope>
    <source>
        <strain evidence="1">Puntauvense</strain>
    </source>
</reference>